<accession>G2I7Y0</accession>
<evidence type="ECO:0000313" key="1">
    <source>
        <dbReference type="EMBL" id="BAK86023.1"/>
    </source>
</evidence>
<gene>
    <name evidence="1" type="ordered locus">GLX_28690</name>
</gene>
<protein>
    <submittedName>
        <fullName evidence="1">Uncharacterized protein</fullName>
    </submittedName>
</protein>
<dbReference type="EMBL" id="AP012160">
    <property type="protein sequence ID" value="BAK86023.1"/>
    <property type="molecule type" value="Genomic_DNA"/>
</dbReference>
<dbReference type="KEGG" id="gxy:GLX_28690"/>
<dbReference type="AlphaFoldDB" id="G2I7Y0"/>
<name>G2I7Y0_KOMMN</name>
<proteinExistence type="predicted"/>
<dbReference type="PATRIC" id="fig|634177.7.peg.3184"/>
<dbReference type="HOGENOM" id="CLU_1832519_0_0_5"/>
<evidence type="ECO:0000313" key="2">
    <source>
        <dbReference type="Proteomes" id="UP000009044"/>
    </source>
</evidence>
<keyword evidence="1" id="KW-0614">Plasmid</keyword>
<reference evidence="1 2" key="1">
    <citation type="journal article" date="2011" name="J. Bacteriol.">
        <title>Complete genome sequence of NBRC 3288, a unique cellulose-nonproducing strain of Gluconacetobacter xylinus isolated from vinegar.</title>
        <authorList>
            <person name="Ogino H."/>
            <person name="Azuma Y."/>
            <person name="Hosoyama A."/>
            <person name="Nakazawa H."/>
            <person name="Matsutani M."/>
            <person name="Hasegawa A."/>
            <person name="Otsuyama K."/>
            <person name="Matsushita K."/>
            <person name="Fujita N."/>
            <person name="Shirai M."/>
        </authorList>
    </citation>
    <scope>NUCLEOTIDE SEQUENCE [LARGE SCALE GENOMIC DNA]</scope>
    <source>
        <strain evidence="2">NBRC 3288 / BCRC 11682 / LMG 1693</strain>
        <plasmid evidence="1 2">pGXY010</plasmid>
    </source>
</reference>
<sequence length="147" mass="15686">MAKEAVLMSAIDLAAISAAQTRLLAKIGKPIELLDRGTGKRVVVSPADAAHPEAYLPIFLISAETQWLELTGTGFALDVSRTPDSALGYAVRKVRAGSFTVVMLCLIDVTMRLAEMDDALVLNHLIDFWGEAHGRIADVAPTLQGAT</sequence>
<organism evidence="1 2">
    <name type="scientific">Komagataeibacter medellinensis (strain NBRC 3288 / BCRC 11682 / LMG 1693 / Kondo 51)</name>
    <name type="common">Gluconacetobacter medellinensis</name>
    <dbReference type="NCBI Taxonomy" id="634177"/>
    <lineage>
        <taxon>Bacteria</taxon>
        <taxon>Pseudomonadati</taxon>
        <taxon>Pseudomonadota</taxon>
        <taxon>Alphaproteobacteria</taxon>
        <taxon>Acetobacterales</taxon>
        <taxon>Acetobacteraceae</taxon>
        <taxon>Komagataeibacter</taxon>
    </lineage>
</organism>
<geneLocation type="plasmid" evidence="1 2">
    <name>pGXY010</name>
</geneLocation>
<dbReference type="Proteomes" id="UP000009044">
    <property type="component" value="Plasmid pGXY010"/>
</dbReference>